<evidence type="ECO:0000313" key="1">
    <source>
        <dbReference type="EMBL" id="KAK5835099.1"/>
    </source>
</evidence>
<name>A0ABR0Q7Q7_GOSAR</name>
<sequence length="88" mass="10269">MGGTGRKNFQFEVKMRIPSLQMGSTRFDFEGDKDSDGSFSKNRYRILVGCTLYFRPNRQRRHDKKLPDVTTTNDIVMTQMWIGNVFPT</sequence>
<gene>
    <name evidence="1" type="ORF">PVK06_010785</name>
</gene>
<reference evidence="1 2" key="1">
    <citation type="submission" date="2023-03" db="EMBL/GenBank/DDBJ databases">
        <title>WGS of Gossypium arboreum.</title>
        <authorList>
            <person name="Yu D."/>
        </authorList>
    </citation>
    <scope>NUCLEOTIDE SEQUENCE [LARGE SCALE GENOMIC DNA]</scope>
    <source>
        <tissue evidence="1">Leaf</tissue>
    </source>
</reference>
<keyword evidence="2" id="KW-1185">Reference proteome</keyword>
<organism evidence="1 2">
    <name type="scientific">Gossypium arboreum</name>
    <name type="common">Tree cotton</name>
    <name type="synonym">Gossypium nanking</name>
    <dbReference type="NCBI Taxonomy" id="29729"/>
    <lineage>
        <taxon>Eukaryota</taxon>
        <taxon>Viridiplantae</taxon>
        <taxon>Streptophyta</taxon>
        <taxon>Embryophyta</taxon>
        <taxon>Tracheophyta</taxon>
        <taxon>Spermatophyta</taxon>
        <taxon>Magnoliopsida</taxon>
        <taxon>eudicotyledons</taxon>
        <taxon>Gunneridae</taxon>
        <taxon>Pentapetalae</taxon>
        <taxon>rosids</taxon>
        <taxon>malvids</taxon>
        <taxon>Malvales</taxon>
        <taxon>Malvaceae</taxon>
        <taxon>Malvoideae</taxon>
        <taxon>Gossypium</taxon>
    </lineage>
</organism>
<proteinExistence type="predicted"/>
<comment type="caution">
    <text evidence="1">The sequence shown here is derived from an EMBL/GenBank/DDBJ whole genome shotgun (WGS) entry which is preliminary data.</text>
</comment>
<dbReference type="Proteomes" id="UP001358586">
    <property type="component" value="Chromosome 4"/>
</dbReference>
<protein>
    <submittedName>
        <fullName evidence="1">Uncharacterized protein</fullName>
    </submittedName>
</protein>
<dbReference type="EMBL" id="JARKNE010000004">
    <property type="protein sequence ID" value="KAK5835099.1"/>
    <property type="molecule type" value="Genomic_DNA"/>
</dbReference>
<evidence type="ECO:0000313" key="2">
    <source>
        <dbReference type="Proteomes" id="UP001358586"/>
    </source>
</evidence>
<accession>A0ABR0Q7Q7</accession>